<dbReference type="OrthoDB" id="409543at2759"/>
<evidence type="ECO:0000256" key="1">
    <source>
        <dbReference type="ARBA" id="ARBA00009003"/>
    </source>
</evidence>
<name>A0A179FNU3_METCM</name>
<dbReference type="InterPro" id="IPR029044">
    <property type="entry name" value="Nucleotide-diphossugar_trans"/>
</dbReference>
<keyword evidence="2" id="KW-0812">Transmembrane</keyword>
<reference evidence="3 4" key="1">
    <citation type="journal article" date="2016" name="PLoS Pathog.">
        <title>Biosynthesis of antibiotic leucinostatins in bio-control fungus Purpureocillium lilacinum and their inhibition on phytophthora revealed by genome mining.</title>
        <authorList>
            <person name="Wang G."/>
            <person name="Liu Z."/>
            <person name="Lin R."/>
            <person name="Li E."/>
            <person name="Mao Z."/>
            <person name="Ling J."/>
            <person name="Yang Y."/>
            <person name="Yin W.B."/>
            <person name="Xie B."/>
        </authorList>
    </citation>
    <scope>NUCLEOTIDE SEQUENCE [LARGE SCALE GENOMIC DNA]</scope>
    <source>
        <strain evidence="3">170</strain>
    </source>
</reference>
<evidence type="ECO:0000256" key="2">
    <source>
        <dbReference type="SAM" id="Phobius"/>
    </source>
</evidence>
<sequence>MTTMLLRNLPTRFTYSGLTVVLAFAVLWHFYNFMTGAGYHVAWTKDNSPNKAARSLSEESIPNLAHFVYILKDSGSDLIFRFSDFLSVYAAYYYWRPKVIYLHTDAPEETINRARDGLSGKWSRLIFRIPGLRAVPALVPSHASNGAEISLIEHKSDFVRVQAIRKFGGTYIDFDAHPLRDIKVLRESGFNAISGRQFGGQVMSGTFMSKKSSKMISLWAEEMHKVYDGGWTTHSNEVITRVSEHLVAEPGEMLIMEREAFGPGSWNSEDCVHLFEVHNDTTSNLEGIVPSDGLPSFNDGSADTWNHSEMPPPWADDWSRTYILHAFNPKRSGIIVNGFDRITPRYVLERRSNFARAVYPIAKILYERGLFEINDS</sequence>
<keyword evidence="4" id="KW-1185">Reference proteome</keyword>
<dbReference type="PANTHER" id="PTHR46830">
    <property type="entry name" value="TRANSFERASE, PUTATIVE-RELATED"/>
    <property type="match status" value="1"/>
</dbReference>
<dbReference type="InterPro" id="IPR007577">
    <property type="entry name" value="GlycoTrfase_DXD_sugar-bd_CS"/>
</dbReference>
<keyword evidence="2" id="KW-0472">Membrane</keyword>
<gene>
    <name evidence="3" type="ORF">VFPPC_08693</name>
</gene>
<dbReference type="GO" id="GO:0016740">
    <property type="term" value="F:transferase activity"/>
    <property type="evidence" value="ECO:0007669"/>
    <property type="project" value="UniProtKB-KW"/>
</dbReference>
<evidence type="ECO:0000313" key="4">
    <source>
        <dbReference type="Proteomes" id="UP000078397"/>
    </source>
</evidence>
<keyword evidence="2" id="KW-1133">Transmembrane helix</keyword>
<dbReference type="Pfam" id="PF04488">
    <property type="entry name" value="Gly_transf_sug"/>
    <property type="match status" value="1"/>
</dbReference>
<dbReference type="GeneID" id="28851352"/>
<evidence type="ECO:0000313" key="3">
    <source>
        <dbReference type="EMBL" id="OAQ67254.1"/>
    </source>
</evidence>
<accession>A0A179FNU3</accession>
<dbReference type="Gene3D" id="3.90.550.20">
    <property type="match status" value="1"/>
</dbReference>
<dbReference type="RefSeq" id="XP_018144341.1">
    <property type="nucleotide sequence ID" value="XM_018287358.1"/>
</dbReference>
<comment type="caution">
    <text evidence="3">The sequence shown here is derived from an EMBL/GenBank/DDBJ whole genome shotgun (WGS) entry which is preliminary data.</text>
</comment>
<dbReference type="GO" id="GO:1901135">
    <property type="term" value="P:carbohydrate derivative metabolic process"/>
    <property type="evidence" value="ECO:0007669"/>
    <property type="project" value="UniProtKB-ARBA"/>
</dbReference>
<dbReference type="SUPFAM" id="SSF53448">
    <property type="entry name" value="Nucleotide-diphospho-sugar transferases"/>
    <property type="match status" value="1"/>
</dbReference>
<proteinExistence type="inferred from homology"/>
<feature type="transmembrane region" description="Helical" evidence="2">
    <location>
        <begin position="12"/>
        <end position="31"/>
    </location>
</feature>
<dbReference type="AlphaFoldDB" id="A0A179FNU3"/>
<keyword evidence="3" id="KW-0808">Transferase</keyword>
<dbReference type="PANTHER" id="PTHR46830:SF2">
    <property type="entry name" value="ALPHA-1,4-N-ACETYLGLUCOSAMINYLTRANSFERASE"/>
    <property type="match status" value="1"/>
</dbReference>
<organism evidence="3 4">
    <name type="scientific">Pochonia chlamydosporia 170</name>
    <dbReference type="NCBI Taxonomy" id="1380566"/>
    <lineage>
        <taxon>Eukaryota</taxon>
        <taxon>Fungi</taxon>
        <taxon>Dikarya</taxon>
        <taxon>Ascomycota</taxon>
        <taxon>Pezizomycotina</taxon>
        <taxon>Sordariomycetes</taxon>
        <taxon>Hypocreomycetidae</taxon>
        <taxon>Hypocreales</taxon>
        <taxon>Clavicipitaceae</taxon>
        <taxon>Pochonia</taxon>
    </lineage>
</organism>
<protein>
    <submittedName>
        <fullName evidence="3">Glycosyl transferase</fullName>
    </submittedName>
</protein>
<comment type="similarity">
    <text evidence="1">Belongs to the glycosyltransferase 32 family.</text>
</comment>
<dbReference type="EMBL" id="LSBJ02000004">
    <property type="protein sequence ID" value="OAQ67254.1"/>
    <property type="molecule type" value="Genomic_DNA"/>
</dbReference>
<dbReference type="Proteomes" id="UP000078397">
    <property type="component" value="Unassembled WGS sequence"/>
</dbReference>
<dbReference type="KEGG" id="pchm:VFPPC_08693"/>
<dbReference type="STRING" id="1380566.A0A179FNU3"/>